<organism evidence="1 2">
    <name type="scientific">Celeribacter ethanolicus</name>
    <dbReference type="NCBI Taxonomy" id="1758178"/>
    <lineage>
        <taxon>Bacteria</taxon>
        <taxon>Pseudomonadati</taxon>
        <taxon>Pseudomonadota</taxon>
        <taxon>Alphaproteobacteria</taxon>
        <taxon>Rhodobacterales</taxon>
        <taxon>Roseobacteraceae</taxon>
        <taxon>Celeribacter</taxon>
    </lineage>
</organism>
<sequence>MTDYFAKARQGRIIALNLCQSGAVMFFPEELDEIVSTERPTSRHVVTQMSKPMFVRSVSVHPSALIEAPRPEEVANAPFVLTEEHAVENVLRLVA</sequence>
<protein>
    <submittedName>
        <fullName evidence="1">Uncharacterized protein</fullName>
    </submittedName>
</protein>
<proteinExistence type="predicted"/>
<name>A0A291GEN2_9RHOB</name>
<evidence type="ECO:0000313" key="1">
    <source>
        <dbReference type="EMBL" id="ATG48627.1"/>
    </source>
</evidence>
<reference evidence="1 2" key="1">
    <citation type="submission" date="2017-06" db="EMBL/GenBank/DDBJ databases">
        <title>Celeribacter sp. TSPH2 complete genome sequence.</title>
        <authorList>
            <person name="Woo J.-H."/>
            <person name="Kim H.-S."/>
        </authorList>
    </citation>
    <scope>NUCLEOTIDE SEQUENCE [LARGE SCALE GENOMIC DNA]</scope>
    <source>
        <strain evidence="1 2">TSPH2</strain>
    </source>
</reference>
<dbReference type="KEGG" id="ceh:CEW89_14310"/>
<dbReference type="OrthoDB" id="7872232at2"/>
<gene>
    <name evidence="1" type="ORF">CEW89_14310</name>
</gene>
<dbReference type="Proteomes" id="UP000217935">
    <property type="component" value="Chromosome"/>
</dbReference>
<evidence type="ECO:0000313" key="2">
    <source>
        <dbReference type="Proteomes" id="UP000217935"/>
    </source>
</evidence>
<accession>A0A291GEN2</accession>
<dbReference type="EMBL" id="CP022196">
    <property type="protein sequence ID" value="ATG48627.1"/>
    <property type="molecule type" value="Genomic_DNA"/>
</dbReference>
<dbReference type="AlphaFoldDB" id="A0A291GEN2"/>
<dbReference type="RefSeq" id="WP_096806353.1">
    <property type="nucleotide sequence ID" value="NZ_CP022196.1"/>
</dbReference>
<keyword evidence="2" id="KW-1185">Reference proteome</keyword>